<keyword evidence="3" id="KW-1185">Reference proteome</keyword>
<evidence type="ECO:0000313" key="2">
    <source>
        <dbReference type="EMBL" id="AXE24941.1"/>
    </source>
</evidence>
<dbReference type="KEGG" id="sgz:C0216_17120"/>
<proteinExistence type="predicted"/>
<reference evidence="2 3" key="1">
    <citation type="submission" date="2018-01" db="EMBL/GenBank/DDBJ databases">
        <title>Draft genome Sequence of streptomyces globosus LZH-48.</title>
        <authorList>
            <person name="Ran K."/>
            <person name="Li Z."/>
            <person name="Wei S."/>
            <person name="Dong R."/>
        </authorList>
    </citation>
    <scope>NUCLEOTIDE SEQUENCE [LARGE SCALE GENOMIC DNA]</scope>
    <source>
        <strain evidence="2 3">LZH-48</strain>
    </source>
</reference>
<dbReference type="InterPro" id="IPR003646">
    <property type="entry name" value="SH3-like_bac-type"/>
</dbReference>
<dbReference type="Gene3D" id="2.30.30.40">
    <property type="entry name" value="SH3 Domains"/>
    <property type="match status" value="1"/>
</dbReference>
<dbReference type="EMBL" id="CP030862">
    <property type="protein sequence ID" value="AXE24941.1"/>
    <property type="molecule type" value="Genomic_DNA"/>
</dbReference>
<organism evidence="2 3">
    <name type="scientific">Streptomyces globosus</name>
    <dbReference type="NCBI Taxonomy" id="68209"/>
    <lineage>
        <taxon>Bacteria</taxon>
        <taxon>Bacillati</taxon>
        <taxon>Actinomycetota</taxon>
        <taxon>Actinomycetes</taxon>
        <taxon>Kitasatosporales</taxon>
        <taxon>Streptomycetaceae</taxon>
        <taxon>Streptomyces</taxon>
    </lineage>
</organism>
<feature type="domain" description="SH3b" evidence="1">
    <location>
        <begin position="51"/>
        <end position="107"/>
    </location>
</feature>
<evidence type="ECO:0000259" key="1">
    <source>
        <dbReference type="Pfam" id="PF08239"/>
    </source>
</evidence>
<dbReference type="OrthoDB" id="3482365at2"/>
<accession>A0A344U220</accession>
<dbReference type="Proteomes" id="UP000252004">
    <property type="component" value="Chromosome"/>
</dbReference>
<evidence type="ECO:0000313" key="3">
    <source>
        <dbReference type="Proteomes" id="UP000252004"/>
    </source>
</evidence>
<dbReference type="Pfam" id="PF08239">
    <property type="entry name" value="SH3_3"/>
    <property type="match status" value="1"/>
</dbReference>
<gene>
    <name evidence="2" type="ORF">C0216_17120</name>
</gene>
<protein>
    <recommendedName>
        <fullName evidence="1">SH3b domain-containing protein</fullName>
    </recommendedName>
</protein>
<dbReference type="AlphaFoldDB" id="A0A344U220"/>
<sequence length="116" mass="12261">MVAVSAVVAGVVAGTGGWTAGAVVNGQEGPAPQRSAAVTAAYPKGVVVSRSGVHVRAKPTVYSNVVKTLRHEQVVYLVCQQRGGWVEGNPVWYRLHGVNGWVSARYVHDLQPVRAC</sequence>
<name>A0A344U220_9ACTN</name>